<evidence type="ECO:0000256" key="1">
    <source>
        <dbReference type="SAM" id="SignalP"/>
    </source>
</evidence>
<feature type="chain" id="PRO_5046765518" evidence="1">
    <location>
        <begin position="26"/>
        <end position="210"/>
    </location>
</feature>
<dbReference type="NCBIfam" id="TIGR02837">
    <property type="entry name" value="spore_II_R"/>
    <property type="match status" value="1"/>
</dbReference>
<organism evidence="2 3">
    <name type="scientific">Clostridium oceanicum</name>
    <dbReference type="NCBI Taxonomy" id="1543"/>
    <lineage>
        <taxon>Bacteria</taxon>
        <taxon>Bacillati</taxon>
        <taxon>Bacillota</taxon>
        <taxon>Clostridia</taxon>
        <taxon>Eubacteriales</taxon>
        <taxon>Clostridiaceae</taxon>
        <taxon>Clostridium</taxon>
    </lineage>
</organism>
<reference evidence="2 3" key="1">
    <citation type="journal article" date="2019" name="Int. J. Syst. Evol. Microbiol.">
        <title>The Global Catalogue of Microorganisms (GCM) 10K type strain sequencing project: providing services to taxonomists for standard genome sequencing and annotation.</title>
        <authorList>
            <consortium name="The Broad Institute Genomics Platform"/>
            <consortium name="The Broad Institute Genome Sequencing Center for Infectious Disease"/>
            <person name="Wu L."/>
            <person name="Ma J."/>
        </authorList>
    </citation>
    <scope>NUCLEOTIDE SEQUENCE [LARGE SCALE GENOMIC DNA]</scope>
    <source>
        <strain evidence="2 3">JCM 1407</strain>
    </source>
</reference>
<protein>
    <submittedName>
        <fullName evidence="2">Stage II sporulation protein R</fullName>
    </submittedName>
</protein>
<dbReference type="RefSeq" id="WP_343762579.1">
    <property type="nucleotide sequence ID" value="NZ_BAAACG010000013.1"/>
</dbReference>
<dbReference type="Proteomes" id="UP001501510">
    <property type="component" value="Unassembled WGS sequence"/>
</dbReference>
<dbReference type="EMBL" id="BAAACG010000013">
    <property type="protein sequence ID" value="GAA0744173.1"/>
    <property type="molecule type" value="Genomic_DNA"/>
</dbReference>
<keyword evidence="3" id="KW-1185">Reference proteome</keyword>
<name>A0ABN1JPN8_9CLOT</name>
<gene>
    <name evidence="2" type="primary">spoIIR</name>
    <name evidence="2" type="ORF">GCM10008906_28750</name>
</gene>
<evidence type="ECO:0000313" key="3">
    <source>
        <dbReference type="Proteomes" id="UP001501510"/>
    </source>
</evidence>
<accession>A0ABN1JPN8</accession>
<sequence length="210" mass="23993">MKKILSIMNVVVILLFIVFNNAASAKEGTSVQKDIASKIIRFHVIANSNNVQDQSLKLKIKDEIIKYMNPKLSKSKDICESREILKREDKNIIKIANKVIEEKGYSYSLKTTLDKENFPIKTYGNITLPQGKYEAYRVVIGNGKGQNWWCVMFPPLCFVDVTKGEVSSKKTENQMKKIISKNEYNKIDNKKNKSIKIKSKLVETIKAVSK</sequence>
<proteinExistence type="predicted"/>
<evidence type="ECO:0000313" key="2">
    <source>
        <dbReference type="EMBL" id="GAA0744173.1"/>
    </source>
</evidence>
<feature type="signal peptide" evidence="1">
    <location>
        <begin position="1"/>
        <end position="25"/>
    </location>
</feature>
<dbReference type="Pfam" id="PF09551">
    <property type="entry name" value="Spore_II_R"/>
    <property type="match status" value="1"/>
</dbReference>
<keyword evidence="1" id="KW-0732">Signal</keyword>
<comment type="caution">
    <text evidence="2">The sequence shown here is derived from an EMBL/GenBank/DDBJ whole genome shotgun (WGS) entry which is preliminary data.</text>
</comment>
<dbReference type="InterPro" id="IPR014202">
    <property type="entry name" value="Spore_II_R"/>
</dbReference>